<sequence>MAEQERHDFVQSIRHSLLDLARRIEHASSTDEVEYVIGRLRQISRHLLHLEEAEGLTEEVRNSLVTVSSMLSEVEQLQQQQSRQNIVAAQGSGCAGRPRLEITAEQLEYLFGYDLTFRDVAVVLGVSESTVKRRAREHGISIRDGRSNMTDHQLDEVLRQIKTEFPNAGYRRVHSQLVSRGIRVSHLRVREAMHRCDPEDTAMRWFTITPRAKYCVSGPLALWHIDFNHKLIRWIIVVYGGVDGYTRIPVYLKCSDNNRSSTVLNLFVNAVSEYGLPSRVRSDKGGENVGVSLYMLQHPDRGPGRGSMLAGRSVHNQRIERLWRDIFAGVLFLYYHLFYHLEECRVLDPSNPLHLYALHYVFIPRINKHLDTWKAGFIRHHIRTAGNRSPMQLYILGLLGMRGSQARIATEVYGSSDEGQWHEYGIDWDGPLPDENDDDYAQVEVPETRNPLSEDNFHELVRSIDPLSASESYGADIYLSVVSFISESAASSN</sequence>
<dbReference type="Proteomes" id="UP001249851">
    <property type="component" value="Unassembled WGS sequence"/>
</dbReference>
<gene>
    <name evidence="2" type="ORF">P5673_021964</name>
</gene>
<name>A0AAD9V0I5_ACRCE</name>
<organism evidence="2 3">
    <name type="scientific">Acropora cervicornis</name>
    <name type="common">Staghorn coral</name>
    <dbReference type="NCBI Taxonomy" id="6130"/>
    <lineage>
        <taxon>Eukaryota</taxon>
        <taxon>Metazoa</taxon>
        <taxon>Cnidaria</taxon>
        <taxon>Anthozoa</taxon>
        <taxon>Hexacorallia</taxon>
        <taxon>Scleractinia</taxon>
        <taxon>Astrocoeniina</taxon>
        <taxon>Acroporidae</taxon>
        <taxon>Acropora</taxon>
    </lineage>
</organism>
<dbReference type="GO" id="GO:0003676">
    <property type="term" value="F:nucleic acid binding"/>
    <property type="evidence" value="ECO:0007669"/>
    <property type="project" value="InterPro"/>
</dbReference>
<feature type="domain" description="Integrase catalytic" evidence="1">
    <location>
        <begin position="215"/>
        <end position="398"/>
    </location>
</feature>
<dbReference type="InterPro" id="IPR001584">
    <property type="entry name" value="Integrase_cat-core"/>
</dbReference>
<dbReference type="EMBL" id="JARQWQ010000057">
    <property type="protein sequence ID" value="KAK2556310.1"/>
    <property type="molecule type" value="Genomic_DNA"/>
</dbReference>
<dbReference type="Pfam" id="PF24764">
    <property type="entry name" value="rva_4"/>
    <property type="match status" value="1"/>
</dbReference>
<keyword evidence="3" id="KW-1185">Reference proteome</keyword>
<dbReference type="InterPro" id="IPR036397">
    <property type="entry name" value="RNaseH_sf"/>
</dbReference>
<reference evidence="2" key="2">
    <citation type="journal article" date="2023" name="Science">
        <title>Genomic signatures of disease resistance in endangered staghorn corals.</title>
        <authorList>
            <person name="Vollmer S.V."/>
            <person name="Selwyn J.D."/>
            <person name="Despard B.A."/>
            <person name="Roesel C.L."/>
        </authorList>
    </citation>
    <scope>NUCLEOTIDE SEQUENCE</scope>
    <source>
        <strain evidence="2">K2</strain>
    </source>
</reference>
<dbReference type="PANTHER" id="PTHR46791">
    <property type="entry name" value="EXPRESSED PROTEIN"/>
    <property type="match status" value="1"/>
</dbReference>
<dbReference type="Gene3D" id="3.30.420.10">
    <property type="entry name" value="Ribonuclease H-like superfamily/Ribonuclease H"/>
    <property type="match status" value="1"/>
</dbReference>
<proteinExistence type="predicted"/>
<dbReference type="PROSITE" id="PS50994">
    <property type="entry name" value="INTEGRASE"/>
    <property type="match status" value="1"/>
</dbReference>
<dbReference type="InterPro" id="IPR012337">
    <property type="entry name" value="RNaseH-like_sf"/>
</dbReference>
<protein>
    <recommendedName>
        <fullName evidence="1">Integrase catalytic domain-containing protein</fullName>
    </recommendedName>
</protein>
<dbReference type="InterPro" id="IPR058913">
    <property type="entry name" value="Integrase_dom_put"/>
</dbReference>
<comment type="caution">
    <text evidence="2">The sequence shown here is derived from an EMBL/GenBank/DDBJ whole genome shotgun (WGS) entry which is preliminary data.</text>
</comment>
<dbReference type="PANTHER" id="PTHR46791:SF5">
    <property type="entry name" value="CLR5 DOMAIN-CONTAINING PROTEIN-RELATED"/>
    <property type="match status" value="1"/>
</dbReference>
<evidence type="ECO:0000313" key="2">
    <source>
        <dbReference type="EMBL" id="KAK2556310.1"/>
    </source>
</evidence>
<evidence type="ECO:0000259" key="1">
    <source>
        <dbReference type="PROSITE" id="PS50994"/>
    </source>
</evidence>
<dbReference type="AlphaFoldDB" id="A0AAD9V0I5"/>
<reference evidence="2" key="1">
    <citation type="journal article" date="2023" name="G3 (Bethesda)">
        <title>Whole genome assembly and annotation of the endangered Caribbean coral Acropora cervicornis.</title>
        <authorList>
            <person name="Selwyn J.D."/>
            <person name="Vollmer S.V."/>
        </authorList>
    </citation>
    <scope>NUCLEOTIDE SEQUENCE</scope>
    <source>
        <strain evidence="2">K2</strain>
    </source>
</reference>
<accession>A0AAD9V0I5</accession>
<dbReference type="SUPFAM" id="SSF53098">
    <property type="entry name" value="Ribonuclease H-like"/>
    <property type="match status" value="1"/>
</dbReference>
<evidence type="ECO:0000313" key="3">
    <source>
        <dbReference type="Proteomes" id="UP001249851"/>
    </source>
</evidence>
<dbReference type="GO" id="GO:0015074">
    <property type="term" value="P:DNA integration"/>
    <property type="evidence" value="ECO:0007669"/>
    <property type="project" value="InterPro"/>
</dbReference>